<evidence type="ECO:0000313" key="1">
    <source>
        <dbReference type="EMBL" id="VFA97218.1"/>
    </source>
</evidence>
<dbReference type="Pfam" id="PF04672">
    <property type="entry name" value="Methyltransf_19"/>
    <property type="match status" value="1"/>
</dbReference>
<dbReference type="RefSeq" id="WP_130916160.1">
    <property type="nucleotide sequence ID" value="NZ_JADLPK010000016.1"/>
</dbReference>
<gene>
    <name evidence="1" type="ORF">NCTC10797_00978</name>
</gene>
<proteinExistence type="predicted"/>
<dbReference type="InterPro" id="IPR029063">
    <property type="entry name" value="SAM-dependent_MTases_sf"/>
</dbReference>
<dbReference type="SUPFAM" id="SSF53335">
    <property type="entry name" value="S-adenosyl-L-methionine-dependent methyltransferases"/>
    <property type="match status" value="1"/>
</dbReference>
<keyword evidence="1" id="KW-0489">Methyltransferase</keyword>
<keyword evidence="1" id="KW-0808">Transferase</keyword>
<dbReference type="EMBL" id="LR215973">
    <property type="protein sequence ID" value="VFA97218.1"/>
    <property type="molecule type" value="Genomic_DNA"/>
</dbReference>
<dbReference type="GO" id="GO:0032259">
    <property type="term" value="P:methylation"/>
    <property type="evidence" value="ECO:0007669"/>
    <property type="project" value="UniProtKB-KW"/>
</dbReference>
<sequence>MNDSASVVDPNTPSIARVYDYLLGGKDNYPVDQEIGDHFKINLPGSVAIAFGNRQALVRAVRDIARSGVRQFIDLGSGLPTADNVHQIAARYTDGAKVVYVDNDPIVLAHGRALLATDDNTTVVQADVREPERIRHSDEVARLIDFDQPVAMVFSAILHHLNDDEDPGAVVSYWRDQIPSGSQVFISHFRSGGNAETEAAEQKLQSTFGRGRWRTDDEIGALFGDLDILEPGIVPAVRWRPDAPAESDTSVSTIGTPERELTVWDQLIVAGLARKP</sequence>
<organism evidence="1 2">
    <name type="scientific">Nocardia cyriacigeorgica</name>
    <dbReference type="NCBI Taxonomy" id="135487"/>
    <lineage>
        <taxon>Bacteria</taxon>
        <taxon>Bacillati</taxon>
        <taxon>Actinomycetota</taxon>
        <taxon>Actinomycetes</taxon>
        <taxon>Mycobacteriales</taxon>
        <taxon>Nocardiaceae</taxon>
        <taxon>Nocardia</taxon>
    </lineage>
</organism>
<evidence type="ECO:0000313" key="2">
    <source>
        <dbReference type="Proteomes" id="UP000290439"/>
    </source>
</evidence>
<accession>A0A4U8W6M2</accession>
<reference evidence="1 2" key="1">
    <citation type="submission" date="2019-02" db="EMBL/GenBank/DDBJ databases">
        <authorList>
            <consortium name="Pathogen Informatics"/>
        </authorList>
    </citation>
    <scope>NUCLEOTIDE SEQUENCE [LARGE SCALE GENOMIC DNA]</scope>
    <source>
        <strain evidence="1 2">3012STDY6756504</strain>
    </source>
</reference>
<dbReference type="AlphaFoldDB" id="A0A4U8W6M2"/>
<dbReference type="GO" id="GO:0008168">
    <property type="term" value="F:methyltransferase activity"/>
    <property type="evidence" value="ECO:0007669"/>
    <property type="project" value="UniProtKB-KW"/>
</dbReference>
<dbReference type="Proteomes" id="UP000290439">
    <property type="component" value="Chromosome"/>
</dbReference>
<dbReference type="PIRSF" id="PIRSF017393">
    <property type="entry name" value="MTase_SAV2177"/>
    <property type="match status" value="1"/>
</dbReference>
<dbReference type="InterPro" id="IPR006764">
    <property type="entry name" value="SAM_dep_MeTrfase_SAV2177_type"/>
</dbReference>
<protein>
    <submittedName>
        <fullName evidence="1">S-adenosyl methyltransferase</fullName>
    </submittedName>
</protein>
<name>A0A4U8W6M2_9NOCA</name>
<dbReference type="Gene3D" id="3.40.50.150">
    <property type="entry name" value="Vaccinia Virus protein VP39"/>
    <property type="match status" value="1"/>
</dbReference>